<keyword evidence="11" id="KW-1185">Reference proteome</keyword>
<feature type="domain" description="Cathepsin propeptide inhibitor" evidence="9">
    <location>
        <begin position="24"/>
        <end position="85"/>
    </location>
</feature>
<dbReference type="InterPro" id="IPR013201">
    <property type="entry name" value="Prot_inhib_I29"/>
</dbReference>
<dbReference type="InterPro" id="IPR013128">
    <property type="entry name" value="Peptidase_C1A"/>
</dbReference>
<proteinExistence type="inferred from homology"/>
<dbReference type="InterPro" id="IPR000169">
    <property type="entry name" value="Pept_cys_AS"/>
</dbReference>
<evidence type="ECO:0000256" key="4">
    <source>
        <dbReference type="ARBA" id="ARBA00022807"/>
    </source>
</evidence>
<dbReference type="PANTHER" id="PTHR12411">
    <property type="entry name" value="CYSTEINE PROTEASE FAMILY C1-RELATED"/>
    <property type="match status" value="1"/>
</dbReference>
<evidence type="ECO:0000313" key="10">
    <source>
        <dbReference type="EMBL" id="KAK2709169.1"/>
    </source>
</evidence>
<evidence type="ECO:0000256" key="1">
    <source>
        <dbReference type="ARBA" id="ARBA00008455"/>
    </source>
</evidence>
<keyword evidence="3" id="KW-0378">Hydrolase</keyword>
<dbReference type="SMART" id="SM00848">
    <property type="entry name" value="Inhibitor_I29"/>
    <property type="match status" value="1"/>
</dbReference>
<comment type="caution">
    <text evidence="10">The sequence shown here is derived from an EMBL/GenBank/DDBJ whole genome shotgun (WGS) entry which is preliminary data.</text>
</comment>
<keyword evidence="7" id="KW-0732">Signal</keyword>
<comment type="similarity">
    <text evidence="1">Belongs to the peptidase C1 family.</text>
</comment>
<dbReference type="Pfam" id="PF00112">
    <property type="entry name" value="Peptidase_C1"/>
    <property type="match status" value="1"/>
</dbReference>
<feature type="chain" id="PRO_5041655652" evidence="7">
    <location>
        <begin position="19"/>
        <end position="329"/>
    </location>
</feature>
<dbReference type="GO" id="GO:0008234">
    <property type="term" value="F:cysteine-type peptidase activity"/>
    <property type="evidence" value="ECO:0007669"/>
    <property type="project" value="UniProtKB-KW"/>
</dbReference>
<dbReference type="CDD" id="cd02248">
    <property type="entry name" value="Peptidase_C1A"/>
    <property type="match status" value="1"/>
</dbReference>
<organism evidence="10 11">
    <name type="scientific">Artemia franciscana</name>
    <name type="common">Brine shrimp</name>
    <name type="synonym">Artemia sanfranciscana</name>
    <dbReference type="NCBI Taxonomy" id="6661"/>
    <lineage>
        <taxon>Eukaryota</taxon>
        <taxon>Metazoa</taxon>
        <taxon>Ecdysozoa</taxon>
        <taxon>Arthropoda</taxon>
        <taxon>Crustacea</taxon>
        <taxon>Branchiopoda</taxon>
        <taxon>Anostraca</taxon>
        <taxon>Artemiidae</taxon>
        <taxon>Artemia</taxon>
    </lineage>
</organism>
<gene>
    <name evidence="10" type="ORF">QYM36_012985</name>
</gene>
<dbReference type="Gene3D" id="3.90.70.10">
    <property type="entry name" value="Cysteine proteinases"/>
    <property type="match status" value="1"/>
</dbReference>
<dbReference type="EMBL" id="JAVRJZ010000017">
    <property type="protein sequence ID" value="KAK2709169.1"/>
    <property type="molecule type" value="Genomic_DNA"/>
</dbReference>
<dbReference type="SMART" id="SM00645">
    <property type="entry name" value="Pept_C1"/>
    <property type="match status" value="1"/>
</dbReference>
<dbReference type="PROSITE" id="PS00139">
    <property type="entry name" value="THIOL_PROTEASE_CYS"/>
    <property type="match status" value="1"/>
</dbReference>
<dbReference type="AlphaFoldDB" id="A0AA88L0T6"/>
<evidence type="ECO:0000256" key="7">
    <source>
        <dbReference type="SAM" id="SignalP"/>
    </source>
</evidence>
<evidence type="ECO:0000256" key="2">
    <source>
        <dbReference type="ARBA" id="ARBA00022670"/>
    </source>
</evidence>
<keyword evidence="5" id="KW-0865">Zymogen</keyword>
<keyword evidence="4" id="KW-0788">Thiol protease</keyword>
<dbReference type="FunFam" id="3.90.70.10:FF:000332">
    <property type="entry name" value="Cathepsin L1"/>
    <property type="match status" value="1"/>
</dbReference>
<reference evidence="10" key="1">
    <citation type="submission" date="2023-07" db="EMBL/GenBank/DDBJ databases">
        <title>Chromosome-level genome assembly of Artemia franciscana.</title>
        <authorList>
            <person name="Jo E."/>
        </authorList>
    </citation>
    <scope>NUCLEOTIDE SEQUENCE</scope>
    <source>
        <tissue evidence="10">Whole body</tissue>
    </source>
</reference>
<dbReference type="SUPFAM" id="SSF54001">
    <property type="entry name" value="Cysteine proteinases"/>
    <property type="match status" value="1"/>
</dbReference>
<dbReference type="PROSITE" id="PS00640">
    <property type="entry name" value="THIOL_PROTEASE_ASN"/>
    <property type="match status" value="1"/>
</dbReference>
<dbReference type="PRINTS" id="PR00705">
    <property type="entry name" value="PAPAIN"/>
</dbReference>
<dbReference type="GO" id="GO:0006508">
    <property type="term" value="P:proteolysis"/>
    <property type="evidence" value="ECO:0007669"/>
    <property type="project" value="UniProtKB-KW"/>
</dbReference>
<dbReference type="Pfam" id="PF08246">
    <property type="entry name" value="Inhibitor_I29"/>
    <property type="match status" value="1"/>
</dbReference>
<feature type="domain" description="Peptidase C1A papain C-terminal" evidence="8">
    <location>
        <begin position="112"/>
        <end position="328"/>
    </location>
</feature>
<protein>
    <submittedName>
        <fullName evidence="10">Uncharacterized protein</fullName>
    </submittedName>
</protein>
<feature type="signal peptide" evidence="7">
    <location>
        <begin position="1"/>
        <end position="18"/>
    </location>
</feature>
<dbReference type="InterPro" id="IPR038765">
    <property type="entry name" value="Papain-like_cys_pep_sf"/>
</dbReference>
<evidence type="ECO:0000259" key="9">
    <source>
        <dbReference type="SMART" id="SM00848"/>
    </source>
</evidence>
<evidence type="ECO:0000259" key="8">
    <source>
        <dbReference type="SMART" id="SM00645"/>
    </source>
</evidence>
<dbReference type="Proteomes" id="UP001187531">
    <property type="component" value="Unassembled WGS sequence"/>
</dbReference>
<dbReference type="InterPro" id="IPR025661">
    <property type="entry name" value="Pept_asp_AS"/>
</dbReference>
<sequence length="329" mass="37137">MVILNIYVLAALIQRIAAIPMDPWTDFKVKFGKSYPTRQEDEERHKIWEKTRLEILPFNIQFSRNQTQPFRLDLNHLADLTEEELNTLKGTIPPPKQPEADSVPIVQNTRRLPSSVDYRDSPCMPPIRDQGRCGSCYAFAAVETIEYYNCMKNGGRLATFSQQNIVDCSRNDRQCLGGFYTNSWDYVKSSGGLCSESDYTYTSGSSGTSGGCRSSTCQPAVTTSSYKNVPNSEDSMAHVVATIGPIAVAMDANLNSFYFYSQGIFNDQRCSSNVNHAVIIVGYGTDRMYGDYWIVRNTWSTSWGERGYFRLQRGKNLCGIANYPYYPIL</sequence>
<dbReference type="InterPro" id="IPR000668">
    <property type="entry name" value="Peptidase_C1A_C"/>
</dbReference>
<evidence type="ECO:0000256" key="6">
    <source>
        <dbReference type="ARBA" id="ARBA00023157"/>
    </source>
</evidence>
<keyword evidence="2" id="KW-0645">Protease</keyword>
<evidence type="ECO:0000256" key="5">
    <source>
        <dbReference type="ARBA" id="ARBA00023145"/>
    </source>
</evidence>
<accession>A0AA88L0T6</accession>
<dbReference type="InterPro" id="IPR039417">
    <property type="entry name" value="Peptidase_C1A_papain-like"/>
</dbReference>
<keyword evidence="6" id="KW-1015">Disulfide bond</keyword>
<evidence type="ECO:0000256" key="3">
    <source>
        <dbReference type="ARBA" id="ARBA00022801"/>
    </source>
</evidence>
<evidence type="ECO:0000313" key="11">
    <source>
        <dbReference type="Proteomes" id="UP001187531"/>
    </source>
</evidence>
<name>A0AA88L0T6_ARTSF</name>